<dbReference type="OMA" id="ECIATRV"/>
<dbReference type="EC" id="2.5.1.18" evidence="1"/>
<dbReference type="SFLD" id="SFLDG01205">
    <property type="entry name" value="AMPS.1"/>
    <property type="match status" value="1"/>
</dbReference>
<evidence type="ECO:0000256" key="1">
    <source>
        <dbReference type="ARBA" id="ARBA00012452"/>
    </source>
</evidence>
<evidence type="ECO:0000259" key="7">
    <source>
        <dbReference type="PROSITE" id="PS50405"/>
    </source>
</evidence>
<dbReference type="Pfam" id="PF14497">
    <property type="entry name" value="GST_C_3"/>
    <property type="match status" value="1"/>
</dbReference>
<dbReference type="GO" id="GO:0006749">
    <property type="term" value="P:glutathione metabolic process"/>
    <property type="evidence" value="ECO:0000318"/>
    <property type="project" value="GO_Central"/>
</dbReference>
<keyword evidence="9" id="KW-1185">Reference proteome</keyword>
<organism evidence="8 9">
    <name type="scientific">Caenorhabditis elegans</name>
    <dbReference type="NCBI Taxonomy" id="6239"/>
    <lineage>
        <taxon>Eukaryota</taxon>
        <taxon>Metazoa</taxon>
        <taxon>Ecdysozoa</taxon>
        <taxon>Nematoda</taxon>
        <taxon>Chromadorea</taxon>
        <taxon>Rhabditida</taxon>
        <taxon>Rhabditina</taxon>
        <taxon>Rhabditomorpha</taxon>
        <taxon>Rhabditoidea</taxon>
        <taxon>Rhabditidae</taxon>
        <taxon>Peloderinae</taxon>
        <taxon>Caenorhabditis</taxon>
    </lineage>
</organism>
<name>Q93700_CAEEL</name>
<dbReference type="WormBase" id="F37B1.7">
    <property type="protein sequence ID" value="CE09994"/>
    <property type="gene ID" value="WBGene00001766"/>
    <property type="gene designation" value="gst-18"/>
</dbReference>
<dbReference type="SUPFAM" id="SSF52833">
    <property type="entry name" value="Thioredoxin-like"/>
    <property type="match status" value="1"/>
</dbReference>
<dbReference type="PROSITE" id="PS50404">
    <property type="entry name" value="GST_NTER"/>
    <property type="match status" value="1"/>
</dbReference>
<dbReference type="STRING" id="6239.F37B1.7.1"/>
<dbReference type="FunCoup" id="Q93700">
    <property type="interactions" value="18"/>
</dbReference>
<dbReference type="InterPro" id="IPR050213">
    <property type="entry name" value="GST_superfamily"/>
</dbReference>
<dbReference type="SMR" id="Q93700"/>
<gene>
    <name evidence="8 10" type="primary">gst-18</name>
    <name evidence="8" type="ORF">CELE_F37B1.7</name>
    <name evidence="10" type="ORF">F37B1.7</name>
</gene>
<dbReference type="GeneID" id="185412"/>
<dbReference type="InterPro" id="IPR010987">
    <property type="entry name" value="Glutathione-S-Trfase_C-like"/>
</dbReference>
<dbReference type="PaxDb" id="6239-F37B1.7"/>
<dbReference type="HOGENOM" id="CLU_039475_1_1_1"/>
<dbReference type="PROSITE" id="PS50405">
    <property type="entry name" value="GST_CTER"/>
    <property type="match status" value="1"/>
</dbReference>
<feature type="domain" description="GST C-terminal" evidence="7">
    <location>
        <begin position="71"/>
        <end position="197"/>
    </location>
</feature>
<dbReference type="InterPro" id="IPR036282">
    <property type="entry name" value="Glutathione-S-Trfase_C_sf"/>
</dbReference>
<evidence type="ECO:0000313" key="8">
    <source>
        <dbReference type="EMBL" id="CAB02293.1"/>
    </source>
</evidence>
<dbReference type="Proteomes" id="UP000001940">
    <property type="component" value="Chromosome II"/>
</dbReference>
<evidence type="ECO:0000313" key="10">
    <source>
        <dbReference type="WormBase" id="F37B1.7"/>
    </source>
</evidence>
<dbReference type="EMBL" id="BX284602">
    <property type="protein sequence ID" value="CAB02293.1"/>
    <property type="molecule type" value="Genomic_DNA"/>
</dbReference>
<dbReference type="Gene3D" id="3.40.30.10">
    <property type="entry name" value="Glutaredoxin"/>
    <property type="match status" value="1"/>
</dbReference>
<dbReference type="AGR" id="WB:WBGene00001766"/>
<dbReference type="KEGG" id="cel:CELE_F37B1.7"/>
<dbReference type="InterPro" id="IPR036249">
    <property type="entry name" value="Thioredoxin-like_sf"/>
</dbReference>
<dbReference type="eggNOG" id="KOG1695">
    <property type="taxonomic scope" value="Eukaryota"/>
</dbReference>
<comment type="similarity">
    <text evidence="3">Belongs to the GST superfamily. Sigma family.</text>
</comment>
<dbReference type="OrthoDB" id="414243at2759"/>
<comment type="catalytic activity">
    <reaction evidence="4">
        <text>RX + glutathione = an S-substituted glutathione + a halide anion + H(+)</text>
        <dbReference type="Rhea" id="RHEA:16437"/>
        <dbReference type="ChEBI" id="CHEBI:15378"/>
        <dbReference type="ChEBI" id="CHEBI:16042"/>
        <dbReference type="ChEBI" id="CHEBI:17792"/>
        <dbReference type="ChEBI" id="CHEBI:57925"/>
        <dbReference type="ChEBI" id="CHEBI:90779"/>
        <dbReference type="EC" id="2.5.1.18"/>
    </reaction>
</comment>
<dbReference type="RefSeq" id="NP_496866.1">
    <property type="nucleotide sequence ID" value="NM_064465.1"/>
</dbReference>
<evidence type="ECO:0000256" key="5">
    <source>
        <dbReference type="ARBA" id="ARBA00078118"/>
    </source>
</evidence>
<dbReference type="Gene3D" id="1.20.1050.10">
    <property type="match status" value="1"/>
</dbReference>
<evidence type="ECO:0000259" key="6">
    <source>
        <dbReference type="PROSITE" id="PS50404"/>
    </source>
</evidence>
<dbReference type="Bgee" id="WBGene00001766">
    <property type="expression patterns" value="Expressed in larva"/>
</dbReference>
<dbReference type="GO" id="GO:0005737">
    <property type="term" value="C:cytoplasm"/>
    <property type="evidence" value="ECO:0007669"/>
    <property type="project" value="UniProtKB-ARBA"/>
</dbReference>
<dbReference type="PhylomeDB" id="Q93700"/>
<dbReference type="InterPro" id="IPR040079">
    <property type="entry name" value="Glutathione_S-Trfase"/>
</dbReference>
<dbReference type="InterPro" id="IPR004045">
    <property type="entry name" value="Glutathione_S-Trfase_N"/>
</dbReference>
<dbReference type="PANTHER" id="PTHR11571:SF158">
    <property type="entry name" value="GST C-TERMINAL DOMAIN-CONTAINING PROTEIN-RELATED"/>
    <property type="match status" value="1"/>
</dbReference>
<dbReference type="SFLD" id="SFLDS00019">
    <property type="entry name" value="Glutathione_Transferase_(cytos"/>
    <property type="match status" value="1"/>
</dbReference>
<dbReference type="CDD" id="cd03039">
    <property type="entry name" value="GST_N_Sigma_like"/>
    <property type="match status" value="1"/>
</dbReference>
<proteinExistence type="inferred from homology"/>
<dbReference type="CTD" id="185412"/>
<dbReference type="InterPro" id="IPR004046">
    <property type="entry name" value="GST_C"/>
</dbReference>
<dbReference type="InParanoid" id="Q93700"/>
<dbReference type="SUPFAM" id="SSF47616">
    <property type="entry name" value="GST C-terminal domain-like"/>
    <property type="match status" value="1"/>
</dbReference>
<dbReference type="AlphaFoldDB" id="Q93700"/>
<evidence type="ECO:0000313" key="9">
    <source>
        <dbReference type="Proteomes" id="UP000001940"/>
    </source>
</evidence>
<evidence type="ECO:0000256" key="3">
    <source>
        <dbReference type="ARBA" id="ARBA00038317"/>
    </source>
</evidence>
<dbReference type="PIR" id="T21902">
    <property type="entry name" value="T21902"/>
</dbReference>
<feature type="domain" description="GST N-terminal" evidence="6">
    <location>
        <begin position="2"/>
        <end position="69"/>
    </location>
</feature>
<protein>
    <recommendedName>
        <fullName evidence="1">glutathione transferase</fullName>
        <ecNumber evidence="1">2.5.1.18</ecNumber>
    </recommendedName>
    <alternativeName>
        <fullName evidence="5">GST class-sigma</fullName>
    </alternativeName>
</protein>
<dbReference type="FunFam" id="1.20.1050.10:FF:000031">
    <property type="entry name" value="Glutathione S-Transferase"/>
    <property type="match status" value="1"/>
</dbReference>
<dbReference type="FunFam" id="3.40.30.10:FF:000608">
    <property type="entry name" value="Glutathione S-Transferase"/>
    <property type="match status" value="1"/>
</dbReference>
<evidence type="ECO:0000256" key="2">
    <source>
        <dbReference type="ARBA" id="ARBA00022679"/>
    </source>
</evidence>
<reference evidence="8 9" key="1">
    <citation type="journal article" date="1998" name="Science">
        <title>Genome sequence of the nematode C. elegans: a platform for investigating biology.</title>
        <authorList>
            <consortium name="The C. elegans sequencing consortium"/>
            <person name="Sulson J.E."/>
            <person name="Waterston R."/>
        </authorList>
    </citation>
    <scope>NUCLEOTIDE SEQUENCE [LARGE SCALE GENOMIC DNA]</scope>
    <source>
        <strain evidence="8 9">Bristol N2</strain>
    </source>
</reference>
<dbReference type="SFLD" id="SFLDG00363">
    <property type="entry name" value="AMPS_(cytGST):_Alpha-__Mu-__Pi"/>
    <property type="match status" value="1"/>
</dbReference>
<dbReference type="UCSC" id="F37B1.7">
    <property type="organism name" value="c. elegans"/>
</dbReference>
<dbReference type="PANTHER" id="PTHR11571">
    <property type="entry name" value="GLUTATHIONE S-TRANSFERASE"/>
    <property type="match status" value="1"/>
</dbReference>
<dbReference type="GO" id="GO:0004364">
    <property type="term" value="F:glutathione transferase activity"/>
    <property type="evidence" value="ECO:0000318"/>
    <property type="project" value="GO_Central"/>
</dbReference>
<dbReference type="DIP" id="DIP-25573N"/>
<evidence type="ECO:0000256" key="4">
    <source>
        <dbReference type="ARBA" id="ARBA00047960"/>
    </source>
</evidence>
<accession>Q93700</accession>
<sequence>MPSYKLTYFSIRGLGEPIRHLFHLAGVSFEDERLAYGGSPWEQVKEKYPMSQLSAAILRYLGRKFGFAGKTPEEEAWVDAVVDLFKDFLSEFKHLIYASLNGKSADEIERVRTEIAIPARNVYFKNLNDLLKRSKSGFLIGDGITFADIVVTNYLETLKTFELYNGSDEPKLVALQKKVYEQPGIKECIATRVLTEF</sequence>
<dbReference type="CDD" id="cd03192">
    <property type="entry name" value="GST_C_Sigma_like"/>
    <property type="match status" value="1"/>
</dbReference>
<keyword evidence="2" id="KW-0808">Transferase</keyword>